<feature type="region of interest" description="Disordered" evidence="1">
    <location>
        <begin position="1"/>
        <end position="117"/>
    </location>
</feature>
<evidence type="ECO:0000313" key="3">
    <source>
        <dbReference type="EMBL" id="KAF8431051.1"/>
    </source>
</evidence>
<dbReference type="EMBL" id="WHUW01000160">
    <property type="protein sequence ID" value="KAF8420274.1"/>
    <property type="molecule type" value="Genomic_DNA"/>
</dbReference>
<protein>
    <submittedName>
        <fullName evidence="4">Uncharacterized protein</fullName>
    </submittedName>
</protein>
<keyword evidence="5" id="KW-1185">Reference proteome</keyword>
<dbReference type="EMBL" id="WHUW01000053">
    <property type="protein sequence ID" value="KAF8431051.1"/>
    <property type="molecule type" value="Genomic_DNA"/>
</dbReference>
<proteinExistence type="predicted"/>
<evidence type="ECO:0000313" key="2">
    <source>
        <dbReference type="EMBL" id="KAF8420274.1"/>
    </source>
</evidence>
<sequence>MRAIYEPTDPFTLPFLPMPPSMPGGSPEPSQHLHAQAIHDPAVPPVPISQSTSKSLRRGPQKSAAKTGSQKRKNTGKATLTPVTRSTIPEKGVPLTQAPPTEPRVSKRVPVKSKRNEVADAIGTNNMTFVDANKAAGGVGEHTSHSTVFV</sequence>
<evidence type="ECO:0000313" key="5">
    <source>
        <dbReference type="Proteomes" id="UP001194468"/>
    </source>
</evidence>
<accession>A0AAD4GIH1</accession>
<evidence type="ECO:0000256" key="1">
    <source>
        <dbReference type="SAM" id="MobiDB-lite"/>
    </source>
</evidence>
<dbReference type="AlphaFoldDB" id="A0AAD4GIH1"/>
<gene>
    <name evidence="4" type="ORF">L210DRAFT_3525556</name>
    <name evidence="3" type="ORF">L210DRAFT_3561088</name>
    <name evidence="2" type="ORF">L210DRAFT_3574834</name>
</gene>
<organism evidence="4 5">
    <name type="scientific">Boletus edulis BED1</name>
    <dbReference type="NCBI Taxonomy" id="1328754"/>
    <lineage>
        <taxon>Eukaryota</taxon>
        <taxon>Fungi</taxon>
        <taxon>Dikarya</taxon>
        <taxon>Basidiomycota</taxon>
        <taxon>Agaricomycotina</taxon>
        <taxon>Agaricomycetes</taxon>
        <taxon>Agaricomycetidae</taxon>
        <taxon>Boletales</taxon>
        <taxon>Boletineae</taxon>
        <taxon>Boletaceae</taxon>
        <taxon>Boletoideae</taxon>
        <taxon>Boletus</taxon>
    </lineage>
</organism>
<evidence type="ECO:0000313" key="4">
    <source>
        <dbReference type="EMBL" id="KAF8447284.1"/>
    </source>
</evidence>
<name>A0AAD4GIH1_BOLED</name>
<reference evidence="4" key="1">
    <citation type="submission" date="2019-10" db="EMBL/GenBank/DDBJ databases">
        <authorList>
            <consortium name="DOE Joint Genome Institute"/>
            <person name="Kuo A."/>
            <person name="Miyauchi S."/>
            <person name="Kiss E."/>
            <person name="Drula E."/>
            <person name="Kohler A."/>
            <person name="Sanchez-Garcia M."/>
            <person name="Andreopoulos B."/>
            <person name="Barry K.W."/>
            <person name="Bonito G."/>
            <person name="Buee M."/>
            <person name="Carver A."/>
            <person name="Chen C."/>
            <person name="Cichocki N."/>
            <person name="Clum A."/>
            <person name="Culley D."/>
            <person name="Crous P.W."/>
            <person name="Fauchery L."/>
            <person name="Girlanda M."/>
            <person name="Hayes R."/>
            <person name="Keri Z."/>
            <person name="LaButti K."/>
            <person name="Lipzen A."/>
            <person name="Lombard V."/>
            <person name="Magnuson J."/>
            <person name="Maillard F."/>
            <person name="Morin E."/>
            <person name="Murat C."/>
            <person name="Nolan M."/>
            <person name="Ohm R."/>
            <person name="Pangilinan J."/>
            <person name="Pereira M."/>
            <person name="Perotto S."/>
            <person name="Peter M."/>
            <person name="Riley R."/>
            <person name="Sitrit Y."/>
            <person name="Stielow B."/>
            <person name="Szollosi G."/>
            <person name="Zifcakova L."/>
            <person name="Stursova M."/>
            <person name="Spatafora J.W."/>
            <person name="Tedersoo L."/>
            <person name="Vaario L.-M."/>
            <person name="Yamada A."/>
            <person name="Yan M."/>
            <person name="Wang P."/>
            <person name="Xu J."/>
            <person name="Bruns T."/>
            <person name="Baldrian P."/>
            <person name="Vilgalys R."/>
            <person name="Henrissat B."/>
            <person name="Grigoriev I.V."/>
            <person name="Hibbett D."/>
            <person name="Nagy L.G."/>
            <person name="Martin F.M."/>
        </authorList>
    </citation>
    <scope>NUCLEOTIDE SEQUENCE</scope>
    <source>
        <strain evidence="4">BED1</strain>
    </source>
</reference>
<dbReference type="Proteomes" id="UP001194468">
    <property type="component" value="Unassembled WGS sequence"/>
</dbReference>
<feature type="compositionally biased region" description="Polar residues" evidence="1">
    <location>
        <begin position="76"/>
        <end position="87"/>
    </location>
</feature>
<dbReference type="EMBL" id="WHUW01000004">
    <property type="protein sequence ID" value="KAF8447284.1"/>
    <property type="molecule type" value="Genomic_DNA"/>
</dbReference>
<feature type="compositionally biased region" description="Low complexity" evidence="1">
    <location>
        <begin position="1"/>
        <end position="15"/>
    </location>
</feature>
<comment type="caution">
    <text evidence="4">The sequence shown here is derived from an EMBL/GenBank/DDBJ whole genome shotgun (WGS) entry which is preliminary data.</text>
</comment>
<reference evidence="4" key="2">
    <citation type="journal article" date="2020" name="Nat. Commun.">
        <title>Large-scale genome sequencing of mycorrhizal fungi provides insights into the early evolution of symbiotic traits.</title>
        <authorList>
            <person name="Miyauchi S."/>
            <person name="Kiss E."/>
            <person name="Kuo A."/>
            <person name="Drula E."/>
            <person name="Kohler A."/>
            <person name="Sanchez-Garcia M."/>
            <person name="Morin E."/>
            <person name="Andreopoulos B."/>
            <person name="Barry K.W."/>
            <person name="Bonito G."/>
            <person name="Buee M."/>
            <person name="Carver A."/>
            <person name="Chen C."/>
            <person name="Cichocki N."/>
            <person name="Clum A."/>
            <person name="Culley D."/>
            <person name="Crous P.W."/>
            <person name="Fauchery L."/>
            <person name="Girlanda M."/>
            <person name="Hayes R.D."/>
            <person name="Keri Z."/>
            <person name="LaButti K."/>
            <person name="Lipzen A."/>
            <person name="Lombard V."/>
            <person name="Magnuson J."/>
            <person name="Maillard F."/>
            <person name="Murat C."/>
            <person name="Nolan M."/>
            <person name="Ohm R.A."/>
            <person name="Pangilinan J."/>
            <person name="Pereira M.F."/>
            <person name="Perotto S."/>
            <person name="Peter M."/>
            <person name="Pfister S."/>
            <person name="Riley R."/>
            <person name="Sitrit Y."/>
            <person name="Stielow J.B."/>
            <person name="Szollosi G."/>
            <person name="Zifcakova L."/>
            <person name="Stursova M."/>
            <person name="Spatafora J.W."/>
            <person name="Tedersoo L."/>
            <person name="Vaario L.M."/>
            <person name="Yamada A."/>
            <person name="Yan M."/>
            <person name="Wang P."/>
            <person name="Xu J."/>
            <person name="Bruns T."/>
            <person name="Baldrian P."/>
            <person name="Vilgalys R."/>
            <person name="Dunand C."/>
            <person name="Henrissat B."/>
            <person name="Grigoriev I.V."/>
            <person name="Hibbett D."/>
            <person name="Nagy L.G."/>
            <person name="Martin F.M."/>
        </authorList>
    </citation>
    <scope>NUCLEOTIDE SEQUENCE</scope>
    <source>
        <strain evidence="4">BED1</strain>
    </source>
</reference>